<evidence type="ECO:0000256" key="6">
    <source>
        <dbReference type="ARBA" id="ARBA00012513"/>
    </source>
</evidence>
<evidence type="ECO:0000256" key="16">
    <source>
        <dbReference type="ARBA" id="ARBA00022840"/>
    </source>
</evidence>
<evidence type="ECO:0000256" key="24">
    <source>
        <dbReference type="PROSITE-ProRule" id="PRU10141"/>
    </source>
</evidence>
<dbReference type="GO" id="GO:0004674">
    <property type="term" value="F:protein serine/threonine kinase activity"/>
    <property type="evidence" value="ECO:0007669"/>
    <property type="project" value="UniProtKB-KW"/>
</dbReference>
<evidence type="ECO:0000256" key="9">
    <source>
        <dbReference type="ARBA" id="ARBA00022553"/>
    </source>
</evidence>
<dbReference type="EMBL" id="JACVVK020000108">
    <property type="protein sequence ID" value="KAK7491936.1"/>
    <property type="molecule type" value="Genomic_DNA"/>
</dbReference>
<evidence type="ECO:0000313" key="29">
    <source>
        <dbReference type="Proteomes" id="UP001519460"/>
    </source>
</evidence>
<dbReference type="SUPFAM" id="SSF56112">
    <property type="entry name" value="Protein kinase-like (PK-like)"/>
    <property type="match status" value="1"/>
</dbReference>
<keyword evidence="12" id="KW-0479">Metal-binding</keyword>
<reference evidence="28 29" key="1">
    <citation type="journal article" date="2023" name="Sci. Data">
        <title>Genome assembly of the Korean intertidal mud-creeper Batillaria attramentaria.</title>
        <authorList>
            <person name="Patra A.K."/>
            <person name="Ho P.T."/>
            <person name="Jun S."/>
            <person name="Lee S.J."/>
            <person name="Kim Y."/>
            <person name="Won Y.J."/>
        </authorList>
    </citation>
    <scope>NUCLEOTIDE SEQUENCE [LARGE SCALE GENOMIC DNA]</scope>
    <source>
        <strain evidence="28">Wonlab-2016</strain>
    </source>
</reference>
<dbReference type="FunFam" id="1.10.510.10:FF:000245">
    <property type="entry name" value="serine/threonine-protein kinase STK11"/>
    <property type="match status" value="1"/>
</dbReference>
<dbReference type="GO" id="GO:0005737">
    <property type="term" value="C:cytoplasm"/>
    <property type="evidence" value="ECO:0007669"/>
    <property type="project" value="UniProtKB-SubCell"/>
</dbReference>
<dbReference type="PROSITE" id="PS00107">
    <property type="entry name" value="PROTEIN_KINASE_ATP"/>
    <property type="match status" value="1"/>
</dbReference>
<evidence type="ECO:0000256" key="17">
    <source>
        <dbReference type="ARBA" id="ARBA00022842"/>
    </source>
</evidence>
<dbReference type="CDD" id="cd14119">
    <property type="entry name" value="STKc_LKB1"/>
    <property type="match status" value="1"/>
</dbReference>
<feature type="non-terminal residue" evidence="28">
    <location>
        <position position="440"/>
    </location>
</feature>
<dbReference type="InterPro" id="IPR017441">
    <property type="entry name" value="Protein_kinase_ATP_BS"/>
</dbReference>
<dbReference type="InterPro" id="IPR011009">
    <property type="entry name" value="Kinase-like_dom_sf"/>
</dbReference>
<keyword evidence="14" id="KW-0227">DNA damage</keyword>
<dbReference type="Proteomes" id="UP001519460">
    <property type="component" value="Unassembled WGS sequence"/>
</dbReference>
<evidence type="ECO:0000259" key="27">
    <source>
        <dbReference type="PROSITE" id="PS50011"/>
    </source>
</evidence>
<comment type="cofactor">
    <cofactor evidence="2">
        <name>Mg(2+)</name>
        <dbReference type="ChEBI" id="CHEBI:18420"/>
    </cofactor>
</comment>
<evidence type="ECO:0000256" key="22">
    <source>
        <dbReference type="ARBA" id="ARBA00048679"/>
    </source>
</evidence>
<evidence type="ECO:0000256" key="3">
    <source>
        <dbReference type="ARBA" id="ARBA00004123"/>
    </source>
</evidence>
<evidence type="ECO:0000256" key="25">
    <source>
        <dbReference type="RuleBase" id="RU000304"/>
    </source>
</evidence>
<keyword evidence="29" id="KW-1185">Reference proteome</keyword>
<evidence type="ECO:0000256" key="12">
    <source>
        <dbReference type="ARBA" id="ARBA00022723"/>
    </source>
</evidence>
<dbReference type="GO" id="GO:0046872">
    <property type="term" value="F:metal ion binding"/>
    <property type="evidence" value="ECO:0007669"/>
    <property type="project" value="UniProtKB-KW"/>
</dbReference>
<accession>A0ABD0KXC1</accession>
<comment type="catalytic activity">
    <reaction evidence="21">
        <text>L-threonyl-[protein] + ATP = O-phospho-L-threonyl-[protein] + ADP + H(+)</text>
        <dbReference type="Rhea" id="RHEA:46608"/>
        <dbReference type="Rhea" id="RHEA-COMP:11060"/>
        <dbReference type="Rhea" id="RHEA-COMP:11605"/>
        <dbReference type="ChEBI" id="CHEBI:15378"/>
        <dbReference type="ChEBI" id="CHEBI:30013"/>
        <dbReference type="ChEBI" id="CHEBI:30616"/>
        <dbReference type="ChEBI" id="CHEBI:61977"/>
        <dbReference type="ChEBI" id="CHEBI:456216"/>
        <dbReference type="EC" id="2.7.11.1"/>
    </reaction>
</comment>
<dbReference type="PROSITE" id="PS00108">
    <property type="entry name" value="PROTEIN_KINASE_ST"/>
    <property type="match status" value="1"/>
</dbReference>
<keyword evidence="17" id="KW-0460">Magnesium</keyword>
<keyword evidence="7" id="KW-0963">Cytoplasm</keyword>
<feature type="domain" description="Protein kinase" evidence="27">
    <location>
        <begin position="68"/>
        <end position="328"/>
    </location>
</feature>
<evidence type="ECO:0000256" key="1">
    <source>
        <dbReference type="ARBA" id="ARBA00001936"/>
    </source>
</evidence>
<keyword evidence="10" id="KW-0808">Transferase</keyword>
<feature type="region of interest" description="Disordered" evidence="26">
    <location>
        <begin position="399"/>
        <end position="440"/>
    </location>
</feature>
<evidence type="ECO:0000256" key="8">
    <source>
        <dbReference type="ARBA" id="ARBA00022527"/>
    </source>
</evidence>
<protein>
    <recommendedName>
        <fullName evidence="23">Serine/threonine-protein kinase STK11</fullName>
        <ecNumber evidence="6">2.7.11.1</ecNumber>
    </recommendedName>
</protein>
<evidence type="ECO:0000256" key="18">
    <source>
        <dbReference type="ARBA" id="ARBA00023211"/>
    </source>
</evidence>
<dbReference type="Gene3D" id="1.10.510.10">
    <property type="entry name" value="Transferase(Phosphotransferase) domain 1"/>
    <property type="match status" value="1"/>
</dbReference>
<dbReference type="Pfam" id="PF00069">
    <property type="entry name" value="Pkinase"/>
    <property type="match status" value="1"/>
</dbReference>
<keyword evidence="9" id="KW-0597">Phosphoprotein</keyword>
<evidence type="ECO:0000256" key="11">
    <source>
        <dbReference type="ARBA" id="ARBA00022703"/>
    </source>
</evidence>
<comment type="caution">
    <text evidence="28">The sequence shown here is derived from an EMBL/GenBank/DDBJ whole genome shotgun (WGS) entry which is preliminary data.</text>
</comment>
<evidence type="ECO:0000313" key="28">
    <source>
        <dbReference type="EMBL" id="KAK7491936.1"/>
    </source>
</evidence>
<dbReference type="PANTHER" id="PTHR24346:SF94">
    <property type="entry name" value="NON-SPECIFIC SERINE_THREONINE PROTEIN KINASE"/>
    <property type="match status" value="1"/>
</dbReference>
<dbReference type="GO" id="GO:0005524">
    <property type="term" value="F:ATP binding"/>
    <property type="evidence" value="ECO:0007669"/>
    <property type="project" value="UniProtKB-UniRule"/>
</dbReference>
<comment type="catalytic activity">
    <reaction evidence="22">
        <text>L-seryl-[protein] + ATP = O-phospho-L-seryl-[protein] + ADP + H(+)</text>
        <dbReference type="Rhea" id="RHEA:17989"/>
        <dbReference type="Rhea" id="RHEA-COMP:9863"/>
        <dbReference type="Rhea" id="RHEA-COMP:11604"/>
        <dbReference type="ChEBI" id="CHEBI:15378"/>
        <dbReference type="ChEBI" id="CHEBI:29999"/>
        <dbReference type="ChEBI" id="CHEBI:30616"/>
        <dbReference type="ChEBI" id="CHEBI:83421"/>
        <dbReference type="ChEBI" id="CHEBI:456216"/>
        <dbReference type="EC" id="2.7.11.1"/>
    </reaction>
</comment>
<dbReference type="PANTHER" id="PTHR24346">
    <property type="entry name" value="MAP/MICROTUBULE AFFINITY-REGULATING KINASE"/>
    <property type="match status" value="1"/>
</dbReference>
<proteinExistence type="inferred from homology"/>
<evidence type="ECO:0000256" key="20">
    <source>
        <dbReference type="ARBA" id="ARBA00023306"/>
    </source>
</evidence>
<keyword evidence="20" id="KW-0131">Cell cycle</keyword>
<evidence type="ECO:0000256" key="26">
    <source>
        <dbReference type="SAM" id="MobiDB-lite"/>
    </source>
</evidence>
<dbReference type="InterPro" id="IPR000719">
    <property type="entry name" value="Prot_kinase_dom"/>
</dbReference>
<evidence type="ECO:0000256" key="19">
    <source>
        <dbReference type="ARBA" id="ARBA00023242"/>
    </source>
</evidence>
<dbReference type="GO" id="GO:0006974">
    <property type="term" value="P:DNA damage response"/>
    <property type="evidence" value="ECO:0007669"/>
    <property type="project" value="UniProtKB-KW"/>
</dbReference>
<evidence type="ECO:0000256" key="14">
    <source>
        <dbReference type="ARBA" id="ARBA00022763"/>
    </source>
</evidence>
<dbReference type="AlphaFoldDB" id="A0ABD0KXC1"/>
<dbReference type="SMART" id="SM00220">
    <property type="entry name" value="S_TKc"/>
    <property type="match status" value="1"/>
</dbReference>
<keyword evidence="18" id="KW-0464">Manganese</keyword>
<evidence type="ECO:0000256" key="7">
    <source>
        <dbReference type="ARBA" id="ARBA00022490"/>
    </source>
</evidence>
<organism evidence="28 29">
    <name type="scientific">Batillaria attramentaria</name>
    <dbReference type="NCBI Taxonomy" id="370345"/>
    <lineage>
        <taxon>Eukaryota</taxon>
        <taxon>Metazoa</taxon>
        <taxon>Spiralia</taxon>
        <taxon>Lophotrochozoa</taxon>
        <taxon>Mollusca</taxon>
        <taxon>Gastropoda</taxon>
        <taxon>Caenogastropoda</taxon>
        <taxon>Sorbeoconcha</taxon>
        <taxon>Cerithioidea</taxon>
        <taxon>Batillariidae</taxon>
        <taxon>Batillaria</taxon>
    </lineage>
</organism>
<keyword evidence="13 24" id="KW-0547">Nucleotide-binding</keyword>
<keyword evidence="8 25" id="KW-0723">Serine/threonine-protein kinase</keyword>
<dbReference type="InterPro" id="IPR008271">
    <property type="entry name" value="Ser/Thr_kinase_AS"/>
</dbReference>
<evidence type="ECO:0000256" key="15">
    <source>
        <dbReference type="ARBA" id="ARBA00022777"/>
    </source>
</evidence>
<evidence type="ECO:0000256" key="13">
    <source>
        <dbReference type="ARBA" id="ARBA00022741"/>
    </source>
</evidence>
<evidence type="ECO:0000256" key="2">
    <source>
        <dbReference type="ARBA" id="ARBA00001946"/>
    </source>
</evidence>
<comment type="subcellular location">
    <subcellularLocation>
        <location evidence="4">Cytoplasm</location>
    </subcellularLocation>
    <subcellularLocation>
        <location evidence="3">Nucleus</location>
    </subcellularLocation>
</comment>
<name>A0ABD0KXC1_9CAEN</name>
<keyword evidence="11" id="KW-0053">Apoptosis</keyword>
<dbReference type="Gene3D" id="3.30.200.20">
    <property type="entry name" value="Phosphorylase Kinase, domain 1"/>
    <property type="match status" value="1"/>
</dbReference>
<sequence length="440" mass="50127">MEGNVAPGDELSPPGDEFSAHGMDFINHFSLMNDDETLEQAMFIHRVDSNEIVYQPRRRRAKLIGEKYLMGDMLGEGSYGKVKEVLDTETLFRRAVKILKKKKLRKIPNGEQNVQREIQLLKRLHHKNVIQLIEVLYNEEKQKMYMVMEYCVSELQEMLESVPEKRFPVWQAHGYFCQLIDGLEYMHSKGIVHKDIKPGNLLITQDEVLKITDLGVAEALDVFAKDDMCKTSQGSPAFQPPEIANGLETFPGFKVDVWSSGVTLYNMTTSLYPFEGDNIYKLFENIGKGVFTIPDSVEPLMADLLQGMLTYDAAQRFSLQQIRQHDWFRKKHPRTLERVHFPPHPDGGDPLRSMTVIPYLEVFHSPESHTSSEHEDVEFEDFGAYTRGAFGEGMPPMPMVKDGKLVEVESDPTTSEAAAPMDQASVSSDKPQKKSKRKHA</sequence>
<dbReference type="PROSITE" id="PS50011">
    <property type="entry name" value="PROTEIN_KINASE_DOM"/>
    <property type="match status" value="1"/>
</dbReference>
<dbReference type="GO" id="GO:0006915">
    <property type="term" value="P:apoptotic process"/>
    <property type="evidence" value="ECO:0007669"/>
    <property type="project" value="UniProtKB-KW"/>
</dbReference>
<comment type="cofactor">
    <cofactor evidence="1">
        <name>Mn(2+)</name>
        <dbReference type="ChEBI" id="CHEBI:29035"/>
    </cofactor>
</comment>
<evidence type="ECO:0000256" key="21">
    <source>
        <dbReference type="ARBA" id="ARBA00047899"/>
    </source>
</evidence>
<dbReference type="GO" id="GO:0005634">
    <property type="term" value="C:nucleus"/>
    <property type="evidence" value="ECO:0007669"/>
    <property type="project" value="UniProtKB-SubCell"/>
</dbReference>
<evidence type="ECO:0000256" key="10">
    <source>
        <dbReference type="ARBA" id="ARBA00022679"/>
    </source>
</evidence>
<gene>
    <name evidence="28" type="ORF">BaRGS_00016782</name>
</gene>
<keyword evidence="16 24" id="KW-0067">ATP-binding</keyword>
<keyword evidence="15" id="KW-0418">Kinase</keyword>
<dbReference type="FunFam" id="3.30.200.20:FF:000235">
    <property type="entry name" value="serine/threonine-protein kinase STK11"/>
    <property type="match status" value="1"/>
</dbReference>
<feature type="binding site" evidence="24">
    <location>
        <position position="97"/>
    </location>
    <ligand>
        <name>ATP</name>
        <dbReference type="ChEBI" id="CHEBI:30616"/>
    </ligand>
</feature>
<evidence type="ECO:0000256" key="4">
    <source>
        <dbReference type="ARBA" id="ARBA00004496"/>
    </source>
</evidence>
<evidence type="ECO:0000256" key="23">
    <source>
        <dbReference type="ARBA" id="ARBA00068788"/>
    </source>
</evidence>
<comment type="similarity">
    <text evidence="5">Belongs to the protein kinase superfamily. CAMK Ser/Thr protein kinase family. LKB1 subfamily.</text>
</comment>
<dbReference type="InterPro" id="IPR039154">
    <property type="entry name" value="LKB1_c"/>
</dbReference>
<evidence type="ECO:0000256" key="5">
    <source>
        <dbReference type="ARBA" id="ARBA00009985"/>
    </source>
</evidence>
<dbReference type="EC" id="2.7.11.1" evidence="6"/>
<keyword evidence="19" id="KW-0539">Nucleus</keyword>